<evidence type="ECO:0000313" key="4">
    <source>
        <dbReference type="Proteomes" id="UP000515934"/>
    </source>
</evidence>
<feature type="domain" description="Smf/DprA SLOG" evidence="2">
    <location>
        <begin position="125"/>
        <end position="334"/>
    </location>
</feature>
<evidence type="ECO:0000259" key="2">
    <source>
        <dbReference type="Pfam" id="PF02481"/>
    </source>
</evidence>
<dbReference type="SUPFAM" id="SSF46785">
    <property type="entry name" value="Winged helix' DNA-binding domain"/>
    <property type="match status" value="1"/>
</dbReference>
<comment type="similarity">
    <text evidence="1">Belongs to the DprA/Smf family.</text>
</comment>
<organism evidence="3 4">
    <name type="scientific">Leucobacter denitrificans</name>
    <dbReference type="NCBI Taxonomy" id="683042"/>
    <lineage>
        <taxon>Bacteria</taxon>
        <taxon>Bacillati</taxon>
        <taxon>Actinomycetota</taxon>
        <taxon>Actinomycetes</taxon>
        <taxon>Micrococcales</taxon>
        <taxon>Microbacteriaceae</taxon>
        <taxon>Leucobacter</taxon>
    </lineage>
</organism>
<sequence length="424" mass="45047">MNNRSPIREGSTLLNDLELCNLIEPLSGDQGNIAVRLARSIWSRVSEPGDALAGSLIATLGVLPALDFLMSSSSGHDIVQNLPSCDREPLQPSQLTSALQRWRPRLDRVATMDDLRIATTLGMRLLVPEDPDWPEALNDLGAHTPHMLWVRGEPRLLSQPSLAVVGARACTGYGSQITAELTGDACAAGFSVVSGAAYGVDAVAHRTALAVEAPTIAVLAGGADRPYPASHDQLISRIAELGAVCSELVPGTAPTRWRFLQRNRLIAALSRAILVTEAGTRSGTLNTAGHGAEIGRPLGAVPGPITSAASAGCHRLIREYGASLITNGTELLDLLGTNSDALFGRDLLEIDSDGEFNRQPSVHVRILDALPLRGGRELSKVAKHAGITQQEARETLTELELLGHVEQRVNTSGGTVLWALTRNE</sequence>
<keyword evidence="4" id="KW-1185">Reference proteome</keyword>
<proteinExistence type="inferred from homology"/>
<dbReference type="AlphaFoldDB" id="A0A7G9S4Y6"/>
<dbReference type="PANTHER" id="PTHR43022">
    <property type="entry name" value="PROTEIN SMF"/>
    <property type="match status" value="1"/>
</dbReference>
<dbReference type="NCBIfam" id="TIGR00732">
    <property type="entry name" value="dprA"/>
    <property type="match status" value="1"/>
</dbReference>
<accession>A0A7G9S4Y6</accession>
<dbReference type="InterPro" id="IPR003488">
    <property type="entry name" value="DprA"/>
</dbReference>
<dbReference type="EMBL" id="CP060716">
    <property type="protein sequence ID" value="QNN62911.1"/>
    <property type="molecule type" value="Genomic_DNA"/>
</dbReference>
<evidence type="ECO:0000313" key="3">
    <source>
        <dbReference type="EMBL" id="QNN62911.1"/>
    </source>
</evidence>
<gene>
    <name evidence="3" type="primary">dprA</name>
    <name evidence="3" type="ORF">H9L06_00500</name>
</gene>
<name>A0A7G9S4Y6_9MICO</name>
<reference evidence="3 4" key="1">
    <citation type="submission" date="2020-08" db="EMBL/GenBank/DDBJ databases">
        <title>Genome sequence of Leucobacter denitrificans KACC 14055T.</title>
        <authorList>
            <person name="Hyun D.-W."/>
            <person name="Bae J.-W."/>
        </authorList>
    </citation>
    <scope>NUCLEOTIDE SEQUENCE [LARGE SCALE GENOMIC DNA]</scope>
    <source>
        <strain evidence="3 4">KACC 14055</strain>
    </source>
</reference>
<dbReference type="Proteomes" id="UP000515934">
    <property type="component" value="Chromosome"/>
</dbReference>
<dbReference type="GO" id="GO:0009294">
    <property type="term" value="P:DNA-mediated transformation"/>
    <property type="evidence" value="ECO:0007669"/>
    <property type="project" value="InterPro"/>
</dbReference>
<dbReference type="PANTHER" id="PTHR43022:SF1">
    <property type="entry name" value="PROTEIN SMF"/>
    <property type="match status" value="1"/>
</dbReference>
<dbReference type="KEGG" id="ldn:H9L06_00500"/>
<evidence type="ECO:0000256" key="1">
    <source>
        <dbReference type="ARBA" id="ARBA00006525"/>
    </source>
</evidence>
<dbReference type="InterPro" id="IPR057666">
    <property type="entry name" value="DrpA_SLOG"/>
</dbReference>
<dbReference type="InterPro" id="IPR036390">
    <property type="entry name" value="WH_DNA-bd_sf"/>
</dbReference>
<dbReference type="Pfam" id="PF02481">
    <property type="entry name" value="DNA_processg_A"/>
    <property type="match status" value="1"/>
</dbReference>
<dbReference type="Gene3D" id="3.40.50.450">
    <property type="match status" value="1"/>
</dbReference>
<protein>
    <submittedName>
        <fullName evidence="3">DNA-protecting protein DprA</fullName>
    </submittedName>
</protein>
<dbReference type="SUPFAM" id="SSF102405">
    <property type="entry name" value="MCP/YpsA-like"/>
    <property type="match status" value="1"/>
</dbReference>